<gene>
    <name evidence="1" type="ORF">HMPREF1171_00804</name>
</gene>
<dbReference type="RefSeq" id="WP_005299672.1">
    <property type="nucleotide sequence ID" value="NZ_CBCPLM010000001.1"/>
</dbReference>
<keyword evidence="2" id="KW-1185">Reference proteome</keyword>
<evidence type="ECO:0000313" key="1">
    <source>
        <dbReference type="EMBL" id="EKB29592.1"/>
    </source>
</evidence>
<dbReference type="Proteomes" id="UP000005149">
    <property type="component" value="Unassembled WGS sequence"/>
</dbReference>
<reference evidence="1 2" key="1">
    <citation type="submission" date="2012-06" db="EMBL/GenBank/DDBJ databases">
        <title>The Genome Sequence of Aeromonas hydrophila SSU.</title>
        <authorList>
            <consortium name="The Broad Institute Genome Sequencing Platform"/>
            <person name="Earl A."/>
            <person name="Ward D."/>
            <person name="Feldgarden M."/>
            <person name="Gevers D."/>
            <person name="Chopra A."/>
            <person name="Walker B."/>
            <person name="Young S.K."/>
            <person name="Zeng Q."/>
            <person name="Gargeya S."/>
            <person name="Fitzgerald M."/>
            <person name="Haas B."/>
            <person name="Abouelleil A."/>
            <person name="Alvarado L."/>
            <person name="Arachchi H.M."/>
            <person name="Berlin A.M."/>
            <person name="Chapman S.B."/>
            <person name="Goldberg J."/>
            <person name="Griggs A."/>
            <person name="Gujja S."/>
            <person name="Hansen M."/>
            <person name="Howarth C."/>
            <person name="Imamovic A."/>
            <person name="Larimer J."/>
            <person name="McCowan C."/>
            <person name="Montmayeur A."/>
            <person name="Murphy C."/>
            <person name="Neiman D."/>
            <person name="Pearson M."/>
            <person name="Priest M."/>
            <person name="Roberts A."/>
            <person name="Saif S."/>
            <person name="Shea T."/>
            <person name="Sisk P."/>
            <person name="Sykes S."/>
            <person name="Wortman J."/>
            <person name="Nusbaum C."/>
            <person name="Birren B."/>
        </authorList>
    </citation>
    <scope>NUCLEOTIDE SEQUENCE [LARGE SCALE GENOMIC DNA]</scope>
    <source>
        <strain evidence="1 2">SSU</strain>
    </source>
</reference>
<name>K1JP89_9GAMM</name>
<sequence length="99" mass="11091">MNDAKLSGLMNHGSRLRLLLEQNELAAAEVQMEHYLAALNEVFEHIPADSHLNAEQQQALSQFHMIHALITDARHLAEDELRQFSKAGRVAGLYKMNAG</sequence>
<evidence type="ECO:0008006" key="3">
    <source>
        <dbReference type="Google" id="ProtNLM"/>
    </source>
</evidence>
<organism evidence="1 2">
    <name type="scientific">Aeromonas dhakensis</name>
    <dbReference type="NCBI Taxonomy" id="196024"/>
    <lineage>
        <taxon>Bacteria</taxon>
        <taxon>Pseudomonadati</taxon>
        <taxon>Pseudomonadota</taxon>
        <taxon>Gammaproteobacteria</taxon>
        <taxon>Aeromonadales</taxon>
        <taxon>Aeromonadaceae</taxon>
        <taxon>Aeromonas</taxon>
    </lineage>
</organism>
<dbReference type="EMBL" id="AGWR01000006">
    <property type="protein sequence ID" value="EKB29592.1"/>
    <property type="molecule type" value="Genomic_DNA"/>
</dbReference>
<evidence type="ECO:0000313" key="2">
    <source>
        <dbReference type="Proteomes" id="UP000005149"/>
    </source>
</evidence>
<comment type="caution">
    <text evidence="1">The sequence shown here is derived from an EMBL/GenBank/DDBJ whole genome shotgun (WGS) entry which is preliminary data.</text>
</comment>
<accession>K1JP89</accession>
<dbReference type="HOGENOM" id="CLU_2314151_0_0_6"/>
<dbReference type="PATRIC" id="fig|1073377.4.peg.826"/>
<protein>
    <recommendedName>
        <fullName evidence="3">Flagellar protein FliT</fullName>
    </recommendedName>
</protein>
<dbReference type="AlphaFoldDB" id="K1JP89"/>
<proteinExistence type="predicted"/>